<evidence type="ECO:0000313" key="3">
    <source>
        <dbReference type="Proteomes" id="UP000824110"/>
    </source>
</evidence>
<organism evidence="2 3">
    <name type="scientific">Candidatus Coproplasma excrementigallinarum</name>
    <dbReference type="NCBI Taxonomy" id="2840747"/>
    <lineage>
        <taxon>Bacteria</taxon>
        <taxon>Bacillati</taxon>
        <taxon>Bacillota</taxon>
        <taxon>Clostridia</taxon>
        <taxon>Eubacteriales</taxon>
        <taxon>Candidatus Coproplasma</taxon>
    </lineage>
</organism>
<accession>A0A9D1MJN6</accession>
<gene>
    <name evidence="2" type="ORF">IAB69_01705</name>
</gene>
<name>A0A9D1MJN6_9FIRM</name>
<dbReference type="EMBL" id="DVNE01000015">
    <property type="protein sequence ID" value="HIU61351.1"/>
    <property type="molecule type" value="Genomic_DNA"/>
</dbReference>
<comment type="caution">
    <text evidence="2">The sequence shown here is derived from an EMBL/GenBank/DDBJ whole genome shotgun (WGS) entry which is preliminary data.</text>
</comment>
<dbReference type="PROSITE" id="PS51257">
    <property type="entry name" value="PROKAR_LIPOPROTEIN"/>
    <property type="match status" value="1"/>
</dbReference>
<reference evidence="2" key="1">
    <citation type="submission" date="2020-10" db="EMBL/GenBank/DDBJ databases">
        <authorList>
            <person name="Gilroy R."/>
        </authorList>
    </citation>
    <scope>NUCLEOTIDE SEQUENCE</scope>
    <source>
        <strain evidence="2">CHK195-12923</strain>
    </source>
</reference>
<keyword evidence="1" id="KW-0732">Signal</keyword>
<evidence type="ECO:0000256" key="1">
    <source>
        <dbReference type="SAM" id="SignalP"/>
    </source>
</evidence>
<sequence length="174" mass="18388">MNKVKKAVVAVAIAAVSVATLAAVGCAGGGAEIDGTYRYLTCTPSKIEQGWLTQNIYGGLTTASNNTYSGYAAVLSMYSSDGTTYSPAYSTWANVYGSFEVVAEDDTLQETTIKITTVDRVDGNGETYTYDQLSEKAKAAADALIGTEIILTSDYQLEELPFIDMAGAFSTYVG</sequence>
<evidence type="ECO:0000313" key="2">
    <source>
        <dbReference type="EMBL" id="HIU61351.1"/>
    </source>
</evidence>
<dbReference type="Proteomes" id="UP000824110">
    <property type="component" value="Unassembled WGS sequence"/>
</dbReference>
<protein>
    <submittedName>
        <fullName evidence="2">Uncharacterized protein</fullName>
    </submittedName>
</protein>
<feature type="signal peptide" evidence="1">
    <location>
        <begin position="1"/>
        <end position="22"/>
    </location>
</feature>
<feature type="chain" id="PRO_5039697155" evidence="1">
    <location>
        <begin position="23"/>
        <end position="174"/>
    </location>
</feature>
<dbReference type="AlphaFoldDB" id="A0A9D1MJN6"/>
<proteinExistence type="predicted"/>
<reference evidence="2" key="2">
    <citation type="journal article" date="2021" name="PeerJ">
        <title>Extensive microbial diversity within the chicken gut microbiome revealed by metagenomics and culture.</title>
        <authorList>
            <person name="Gilroy R."/>
            <person name="Ravi A."/>
            <person name="Getino M."/>
            <person name="Pursley I."/>
            <person name="Horton D.L."/>
            <person name="Alikhan N.F."/>
            <person name="Baker D."/>
            <person name="Gharbi K."/>
            <person name="Hall N."/>
            <person name="Watson M."/>
            <person name="Adriaenssens E.M."/>
            <person name="Foster-Nyarko E."/>
            <person name="Jarju S."/>
            <person name="Secka A."/>
            <person name="Antonio M."/>
            <person name="Oren A."/>
            <person name="Chaudhuri R.R."/>
            <person name="La Ragione R."/>
            <person name="Hildebrand F."/>
            <person name="Pallen M.J."/>
        </authorList>
    </citation>
    <scope>NUCLEOTIDE SEQUENCE</scope>
    <source>
        <strain evidence="2">CHK195-12923</strain>
    </source>
</reference>